<comment type="similarity">
    <text evidence="5">Belongs to the RimM family.</text>
</comment>
<evidence type="ECO:0000256" key="1">
    <source>
        <dbReference type="ARBA" id="ARBA00022490"/>
    </source>
</evidence>
<dbReference type="InterPro" id="IPR011033">
    <property type="entry name" value="PRC_barrel-like_sf"/>
</dbReference>
<dbReference type="PANTHER" id="PTHR33692">
    <property type="entry name" value="RIBOSOME MATURATION FACTOR RIMM"/>
    <property type="match status" value="1"/>
</dbReference>
<organism evidence="9 10">
    <name type="scientific">Candidatus Ruthia endofausta</name>
    <dbReference type="NCBI Taxonomy" id="2738852"/>
    <lineage>
        <taxon>Bacteria</taxon>
        <taxon>Pseudomonadati</taxon>
        <taxon>Pseudomonadota</taxon>
        <taxon>Gammaproteobacteria</taxon>
        <taxon>Candidatus Pseudothioglobaceae</taxon>
        <taxon>Candidatus Ruthturnera</taxon>
    </lineage>
</organism>
<dbReference type="SUPFAM" id="SSF50447">
    <property type="entry name" value="Translation proteins"/>
    <property type="match status" value="1"/>
</dbReference>
<keyword evidence="3 5" id="KW-0698">rRNA processing</keyword>
<comment type="domain">
    <text evidence="5">The PRC barrel domain binds ribosomal protein uS19.</text>
</comment>
<reference evidence="9 10" key="1">
    <citation type="submission" date="2020-05" db="EMBL/GenBank/DDBJ databases">
        <title>Horizontal transmission and recombination maintain forever young bacterial symbiont genomes.</title>
        <authorList>
            <person name="Russell S.L."/>
            <person name="Pepper-Tunick E."/>
            <person name="Svedberg J."/>
            <person name="Byrne A."/>
            <person name="Ruelas Castillo J."/>
            <person name="Vollmers C."/>
            <person name="Beinart R.A."/>
            <person name="Corbett-Detig R."/>
        </authorList>
    </citation>
    <scope>NUCLEOTIDE SEQUENCE [LARGE SCALE GENOMIC DNA]</scope>
    <source>
        <strain evidence="9">JDF_Ridge</strain>
    </source>
</reference>
<evidence type="ECO:0000259" key="8">
    <source>
        <dbReference type="Pfam" id="PF24986"/>
    </source>
</evidence>
<evidence type="ECO:0000259" key="7">
    <source>
        <dbReference type="Pfam" id="PF01782"/>
    </source>
</evidence>
<dbReference type="AlphaFoldDB" id="A0A6N0HR27"/>
<dbReference type="GO" id="GO:0042274">
    <property type="term" value="P:ribosomal small subunit biogenesis"/>
    <property type="evidence" value="ECO:0007669"/>
    <property type="project" value="UniProtKB-UniRule"/>
</dbReference>
<keyword evidence="1 5" id="KW-0963">Cytoplasm</keyword>
<accession>A0A6N0HR27</accession>
<dbReference type="Pfam" id="PF01782">
    <property type="entry name" value="RimM"/>
    <property type="match status" value="1"/>
</dbReference>
<feature type="domain" description="Ribosome maturation factor RimM PRC barrel" evidence="8">
    <location>
        <begin position="121"/>
        <end position="185"/>
    </location>
</feature>
<evidence type="ECO:0000256" key="2">
    <source>
        <dbReference type="ARBA" id="ARBA00022517"/>
    </source>
</evidence>
<dbReference type="InterPro" id="IPR002676">
    <property type="entry name" value="RimM_N"/>
</dbReference>
<evidence type="ECO:0000256" key="4">
    <source>
        <dbReference type="ARBA" id="ARBA00023186"/>
    </source>
</evidence>
<protein>
    <recommendedName>
        <fullName evidence="5">Ribosome maturation factor RimM</fullName>
    </recommendedName>
</protein>
<dbReference type="GO" id="GO:0005840">
    <property type="term" value="C:ribosome"/>
    <property type="evidence" value="ECO:0007669"/>
    <property type="project" value="InterPro"/>
</dbReference>
<dbReference type="InterPro" id="IPR056792">
    <property type="entry name" value="PRC_RimM"/>
</dbReference>
<dbReference type="EMBL" id="CP054490">
    <property type="protein sequence ID" value="QKQ24813.1"/>
    <property type="molecule type" value="Genomic_DNA"/>
</dbReference>
<dbReference type="HAMAP" id="MF_00014">
    <property type="entry name" value="Ribosome_mat_RimM"/>
    <property type="match status" value="1"/>
</dbReference>
<dbReference type="InterPro" id="IPR036976">
    <property type="entry name" value="RimM_N_sf"/>
</dbReference>
<comment type="subcellular location">
    <subcellularLocation>
        <location evidence="5">Cytoplasm</location>
    </subcellularLocation>
</comment>
<evidence type="ECO:0000313" key="9">
    <source>
        <dbReference type="EMBL" id="QKQ24813.1"/>
    </source>
</evidence>
<dbReference type="NCBIfam" id="TIGR02273">
    <property type="entry name" value="16S_RimM"/>
    <property type="match status" value="1"/>
</dbReference>
<feature type="domain" description="RimM N-terminal" evidence="7">
    <location>
        <begin position="29"/>
        <end position="108"/>
    </location>
</feature>
<comment type="function">
    <text evidence="5">An accessory protein needed during the final step in the assembly of 30S ribosomal subunit, possibly for assembly of the head region. Essential for efficient processing of 16S rRNA. May be needed both before and after RbfA during the maturation of 16S rRNA. It has affinity for free ribosomal 30S subunits but not for 70S ribosomes.</text>
</comment>
<keyword evidence="4 5" id="KW-0143">Chaperone</keyword>
<dbReference type="PANTHER" id="PTHR33692:SF1">
    <property type="entry name" value="RIBOSOME MATURATION FACTOR RIMM"/>
    <property type="match status" value="1"/>
</dbReference>
<gene>
    <name evidence="5 9" type="primary">rimM</name>
    <name evidence="9" type="ORF">HUE58_05040</name>
</gene>
<dbReference type="KEGG" id="reo:HUE58_05040"/>
<feature type="region of interest" description="Disordered" evidence="6">
    <location>
        <begin position="1"/>
        <end position="20"/>
    </location>
</feature>
<dbReference type="GO" id="GO:0043022">
    <property type="term" value="F:ribosome binding"/>
    <property type="evidence" value="ECO:0007669"/>
    <property type="project" value="InterPro"/>
</dbReference>
<evidence type="ECO:0000256" key="6">
    <source>
        <dbReference type="SAM" id="MobiDB-lite"/>
    </source>
</evidence>
<dbReference type="GO" id="GO:0006364">
    <property type="term" value="P:rRNA processing"/>
    <property type="evidence" value="ECO:0007669"/>
    <property type="project" value="UniProtKB-UniRule"/>
</dbReference>
<dbReference type="Gene3D" id="2.30.30.240">
    <property type="entry name" value="PRC-barrel domain"/>
    <property type="match status" value="1"/>
</dbReference>
<comment type="subunit">
    <text evidence="5">Binds ribosomal protein uS19.</text>
</comment>
<sequence length="187" mass="21649">MSKKRHQQKRKRSLSNSELPTSDNKRLLIGQINGLFGAQGWVKIFSYTYPRKNILSYQPWHINVDGNWQTLEVVQGRLQGKTIVAQIKDVFDKEQARAYMGTDLYIEKLQLPQLKAGEYYWDDLIGLEVINKAKIVLGKVSNLVDTGSNNVLVVNGKREYWVPYISPFLIKVDMDNQTILVDWDENF</sequence>
<evidence type="ECO:0000256" key="3">
    <source>
        <dbReference type="ARBA" id="ARBA00022552"/>
    </source>
</evidence>
<feature type="compositionally biased region" description="Basic residues" evidence="6">
    <location>
        <begin position="1"/>
        <end position="13"/>
    </location>
</feature>
<keyword evidence="2 5" id="KW-0690">Ribosome biogenesis</keyword>
<evidence type="ECO:0000256" key="5">
    <source>
        <dbReference type="HAMAP-Rule" id="MF_00014"/>
    </source>
</evidence>
<proteinExistence type="inferred from homology"/>
<dbReference type="Pfam" id="PF24986">
    <property type="entry name" value="PRC_RimM"/>
    <property type="match status" value="1"/>
</dbReference>
<name>A0A6N0HR27_9GAMM</name>
<keyword evidence="10" id="KW-1185">Reference proteome</keyword>
<dbReference type="Proteomes" id="UP000509429">
    <property type="component" value="Chromosome"/>
</dbReference>
<dbReference type="SUPFAM" id="SSF50346">
    <property type="entry name" value="PRC-barrel domain"/>
    <property type="match status" value="1"/>
</dbReference>
<dbReference type="GO" id="GO:0005737">
    <property type="term" value="C:cytoplasm"/>
    <property type="evidence" value="ECO:0007669"/>
    <property type="project" value="UniProtKB-SubCell"/>
</dbReference>
<dbReference type="InterPro" id="IPR011961">
    <property type="entry name" value="RimM"/>
</dbReference>
<evidence type="ECO:0000313" key="10">
    <source>
        <dbReference type="Proteomes" id="UP000509429"/>
    </source>
</evidence>
<dbReference type="InterPro" id="IPR009000">
    <property type="entry name" value="Transl_B-barrel_sf"/>
</dbReference>
<dbReference type="Gene3D" id="2.40.30.60">
    <property type="entry name" value="RimM"/>
    <property type="match status" value="1"/>
</dbReference>